<evidence type="ECO:0000313" key="2">
    <source>
        <dbReference type="EMBL" id="KIY70524.1"/>
    </source>
</evidence>
<protein>
    <submittedName>
        <fullName evidence="2">Uncharacterized protein</fullName>
    </submittedName>
</protein>
<feature type="compositionally biased region" description="Basic and acidic residues" evidence="1">
    <location>
        <begin position="239"/>
        <end position="255"/>
    </location>
</feature>
<evidence type="ECO:0000313" key="3">
    <source>
        <dbReference type="Proteomes" id="UP000054007"/>
    </source>
</evidence>
<dbReference type="EMBL" id="KN880467">
    <property type="protein sequence ID" value="KIY70524.1"/>
    <property type="molecule type" value="Genomic_DNA"/>
</dbReference>
<accession>A0A0D7BK84</accession>
<reference evidence="2 3" key="1">
    <citation type="journal article" date="2015" name="Fungal Genet. Biol.">
        <title>Evolution of novel wood decay mechanisms in Agaricales revealed by the genome sequences of Fistulina hepatica and Cylindrobasidium torrendii.</title>
        <authorList>
            <person name="Floudas D."/>
            <person name="Held B.W."/>
            <person name="Riley R."/>
            <person name="Nagy L.G."/>
            <person name="Koehler G."/>
            <person name="Ransdell A.S."/>
            <person name="Younus H."/>
            <person name="Chow J."/>
            <person name="Chiniquy J."/>
            <person name="Lipzen A."/>
            <person name="Tritt A."/>
            <person name="Sun H."/>
            <person name="Haridas S."/>
            <person name="LaButti K."/>
            <person name="Ohm R.A."/>
            <person name="Kues U."/>
            <person name="Blanchette R.A."/>
            <person name="Grigoriev I.V."/>
            <person name="Minto R.E."/>
            <person name="Hibbett D.S."/>
        </authorList>
    </citation>
    <scope>NUCLEOTIDE SEQUENCE [LARGE SCALE GENOMIC DNA]</scope>
    <source>
        <strain evidence="2 3">FP15055 ss-10</strain>
    </source>
</reference>
<gene>
    <name evidence="2" type="ORF">CYLTODRAFT_488063</name>
</gene>
<dbReference type="AlphaFoldDB" id="A0A0D7BK84"/>
<dbReference type="Proteomes" id="UP000054007">
    <property type="component" value="Unassembled WGS sequence"/>
</dbReference>
<keyword evidence="3" id="KW-1185">Reference proteome</keyword>
<name>A0A0D7BK84_9AGAR</name>
<sequence length="286" mass="32400">MKSLYRSQDISTCPTFVSPIQYELLGPHGPITRFEYILGLGKRQLQCHLDCTENTLLVQPCMHDYFAQRQLYLLPDETVCKKMLVIASHNVSCLPDERVLFSDLPEFRADQCHYKLDHKDTRWDEKTLLYTRHPYTGQVTTHTAPYPNLPSFSISASPWMAAIAARLAFTIGNDFDIIPRIHATMFTRKPPESFQVAPSPNITQSSPVYKSIQPPSVALCEVPQASLSQRARSKRAHHHFGDSDESSRSDDEILPSKRMKKTKETTRSVQADAPGARARRVVKAVC</sequence>
<organism evidence="2 3">
    <name type="scientific">Cylindrobasidium torrendii FP15055 ss-10</name>
    <dbReference type="NCBI Taxonomy" id="1314674"/>
    <lineage>
        <taxon>Eukaryota</taxon>
        <taxon>Fungi</taxon>
        <taxon>Dikarya</taxon>
        <taxon>Basidiomycota</taxon>
        <taxon>Agaricomycotina</taxon>
        <taxon>Agaricomycetes</taxon>
        <taxon>Agaricomycetidae</taxon>
        <taxon>Agaricales</taxon>
        <taxon>Marasmiineae</taxon>
        <taxon>Physalacriaceae</taxon>
        <taxon>Cylindrobasidium</taxon>
    </lineage>
</organism>
<proteinExistence type="predicted"/>
<feature type="region of interest" description="Disordered" evidence="1">
    <location>
        <begin position="228"/>
        <end position="280"/>
    </location>
</feature>
<evidence type="ECO:0000256" key="1">
    <source>
        <dbReference type="SAM" id="MobiDB-lite"/>
    </source>
</evidence>